<evidence type="ECO:0000259" key="3">
    <source>
        <dbReference type="PROSITE" id="PS51462"/>
    </source>
</evidence>
<dbReference type="PROSITE" id="PS51462">
    <property type="entry name" value="NUDIX"/>
    <property type="match status" value="1"/>
</dbReference>
<accession>A0A841FP75</accession>
<dbReference type="Gene3D" id="3.90.79.10">
    <property type="entry name" value="Nucleoside Triphosphate Pyrophosphohydrolase"/>
    <property type="match status" value="1"/>
</dbReference>
<proteinExistence type="predicted"/>
<dbReference type="AlphaFoldDB" id="A0A841FP75"/>
<reference evidence="4 5" key="1">
    <citation type="submission" date="2020-08" db="EMBL/GenBank/DDBJ databases">
        <title>Genomic Encyclopedia of Type Strains, Phase IV (KMG-IV): sequencing the most valuable type-strain genomes for metagenomic binning, comparative biology and taxonomic classification.</title>
        <authorList>
            <person name="Goeker M."/>
        </authorList>
    </citation>
    <scope>NUCLEOTIDE SEQUENCE [LARGE SCALE GENOMIC DNA]</scope>
    <source>
        <strain evidence="4 5">YIM 65646</strain>
    </source>
</reference>
<dbReference type="Proteomes" id="UP000548476">
    <property type="component" value="Unassembled WGS sequence"/>
</dbReference>
<sequence length="155" mass="17684">MATIENSAKAMIIHDDQILLVEYIDNEFGLGMWYSLPGGRQVFGDELTSSLARECMEEVGAEITVGPLRVIREYVHSNHELRDVGRDQHKVEFMFLCGLASEIRSVSQATADAGQVAARWVHLDELSKLNIFPRKLKDLRRLLDEGREIYWGDTY</sequence>
<gene>
    <name evidence="4" type="ORF">HNR73_005785</name>
</gene>
<evidence type="ECO:0000313" key="5">
    <source>
        <dbReference type="Proteomes" id="UP000548476"/>
    </source>
</evidence>
<dbReference type="RefSeq" id="WP_184790714.1">
    <property type="nucleotide sequence ID" value="NZ_BONT01000066.1"/>
</dbReference>
<dbReference type="GO" id="GO:0016787">
    <property type="term" value="F:hydrolase activity"/>
    <property type="evidence" value="ECO:0007669"/>
    <property type="project" value="UniProtKB-KW"/>
</dbReference>
<dbReference type="PANTHER" id="PTHR43046">
    <property type="entry name" value="GDP-MANNOSE MANNOSYL HYDROLASE"/>
    <property type="match status" value="1"/>
</dbReference>
<evidence type="ECO:0000256" key="2">
    <source>
        <dbReference type="ARBA" id="ARBA00022801"/>
    </source>
</evidence>
<dbReference type="Pfam" id="PF00293">
    <property type="entry name" value="NUDIX"/>
    <property type="match status" value="1"/>
</dbReference>
<organism evidence="4 5">
    <name type="scientific">Phytomonospora endophytica</name>
    <dbReference type="NCBI Taxonomy" id="714109"/>
    <lineage>
        <taxon>Bacteria</taxon>
        <taxon>Bacillati</taxon>
        <taxon>Actinomycetota</taxon>
        <taxon>Actinomycetes</taxon>
        <taxon>Micromonosporales</taxon>
        <taxon>Micromonosporaceae</taxon>
        <taxon>Phytomonospora</taxon>
    </lineage>
</organism>
<dbReference type="InterPro" id="IPR015797">
    <property type="entry name" value="NUDIX_hydrolase-like_dom_sf"/>
</dbReference>
<dbReference type="InterPro" id="IPR000086">
    <property type="entry name" value="NUDIX_hydrolase_dom"/>
</dbReference>
<dbReference type="PANTHER" id="PTHR43046:SF14">
    <property type="entry name" value="MUTT_NUDIX FAMILY PROTEIN"/>
    <property type="match status" value="1"/>
</dbReference>
<keyword evidence="2" id="KW-0378">Hydrolase</keyword>
<evidence type="ECO:0000313" key="4">
    <source>
        <dbReference type="EMBL" id="MBB6037905.1"/>
    </source>
</evidence>
<protein>
    <submittedName>
        <fullName evidence="4">8-oxo-dGTP pyrophosphatase MutT (NUDIX family)</fullName>
    </submittedName>
</protein>
<comment type="cofactor">
    <cofactor evidence="1">
        <name>Mg(2+)</name>
        <dbReference type="ChEBI" id="CHEBI:18420"/>
    </cofactor>
</comment>
<dbReference type="EMBL" id="JACHGT010000014">
    <property type="protein sequence ID" value="MBB6037905.1"/>
    <property type="molecule type" value="Genomic_DNA"/>
</dbReference>
<keyword evidence="5" id="KW-1185">Reference proteome</keyword>
<name>A0A841FP75_9ACTN</name>
<feature type="domain" description="Nudix hydrolase" evidence="3">
    <location>
        <begin position="3"/>
        <end position="144"/>
    </location>
</feature>
<comment type="caution">
    <text evidence="4">The sequence shown here is derived from an EMBL/GenBank/DDBJ whole genome shotgun (WGS) entry which is preliminary data.</text>
</comment>
<dbReference type="SUPFAM" id="SSF55811">
    <property type="entry name" value="Nudix"/>
    <property type="match status" value="1"/>
</dbReference>
<evidence type="ECO:0000256" key="1">
    <source>
        <dbReference type="ARBA" id="ARBA00001946"/>
    </source>
</evidence>